<sequence length="121" mass="13658">MAAHAALQNVDYTALDNAELHIETSRYIPRRAAHIALRQSEKDLVTLRYCIAWSNVTHCFRGRRLSIAEVIAGMRREYEEEKSTGGRIQGICDSECGVDDVCGTLDGHYSSERRMADESHM</sequence>
<gene>
    <name evidence="1" type="ORF">Tco_0703355</name>
</gene>
<keyword evidence="2" id="KW-1185">Reference proteome</keyword>
<evidence type="ECO:0000313" key="2">
    <source>
        <dbReference type="Proteomes" id="UP001151760"/>
    </source>
</evidence>
<organism evidence="1 2">
    <name type="scientific">Tanacetum coccineum</name>
    <dbReference type="NCBI Taxonomy" id="301880"/>
    <lineage>
        <taxon>Eukaryota</taxon>
        <taxon>Viridiplantae</taxon>
        <taxon>Streptophyta</taxon>
        <taxon>Embryophyta</taxon>
        <taxon>Tracheophyta</taxon>
        <taxon>Spermatophyta</taxon>
        <taxon>Magnoliopsida</taxon>
        <taxon>eudicotyledons</taxon>
        <taxon>Gunneridae</taxon>
        <taxon>Pentapetalae</taxon>
        <taxon>asterids</taxon>
        <taxon>campanulids</taxon>
        <taxon>Asterales</taxon>
        <taxon>Asteraceae</taxon>
        <taxon>Asteroideae</taxon>
        <taxon>Anthemideae</taxon>
        <taxon>Anthemidinae</taxon>
        <taxon>Tanacetum</taxon>
    </lineage>
</organism>
<accession>A0ABQ4XYN9</accession>
<name>A0ABQ4XYN9_9ASTR</name>
<proteinExistence type="predicted"/>
<dbReference type="Proteomes" id="UP001151760">
    <property type="component" value="Unassembled WGS sequence"/>
</dbReference>
<dbReference type="EMBL" id="BQNB010009939">
    <property type="protein sequence ID" value="GJS70514.1"/>
    <property type="molecule type" value="Genomic_DNA"/>
</dbReference>
<reference evidence="1" key="2">
    <citation type="submission" date="2022-01" db="EMBL/GenBank/DDBJ databases">
        <authorList>
            <person name="Yamashiro T."/>
            <person name="Shiraishi A."/>
            <person name="Satake H."/>
            <person name="Nakayama K."/>
        </authorList>
    </citation>
    <scope>NUCLEOTIDE SEQUENCE</scope>
</reference>
<reference evidence="1" key="1">
    <citation type="journal article" date="2022" name="Int. J. Mol. Sci.">
        <title>Draft Genome of Tanacetum Coccineum: Genomic Comparison of Closely Related Tanacetum-Family Plants.</title>
        <authorList>
            <person name="Yamashiro T."/>
            <person name="Shiraishi A."/>
            <person name="Nakayama K."/>
            <person name="Satake H."/>
        </authorList>
    </citation>
    <scope>NUCLEOTIDE SEQUENCE</scope>
</reference>
<comment type="caution">
    <text evidence="1">The sequence shown here is derived from an EMBL/GenBank/DDBJ whole genome shotgun (WGS) entry which is preliminary data.</text>
</comment>
<evidence type="ECO:0000313" key="1">
    <source>
        <dbReference type="EMBL" id="GJS70514.1"/>
    </source>
</evidence>
<protein>
    <submittedName>
        <fullName evidence="1">Uncharacterized protein</fullName>
    </submittedName>
</protein>